<dbReference type="PANTHER" id="PTHR46558">
    <property type="entry name" value="TRACRIPTIONAL REGULATORY PROTEIN-RELATED-RELATED"/>
    <property type="match status" value="1"/>
</dbReference>
<name>A0AB37IL38_ENTHR</name>
<reference evidence="3 4" key="1">
    <citation type="submission" date="2015-06" db="EMBL/GenBank/DDBJ databases">
        <title>The Genome Sequence of Enterococcus hirae 88EA1.</title>
        <authorList>
            <consortium name="The Broad Institute Genomics Platform"/>
            <consortium name="The Broad Institute Genome Sequencing Center for Infectious Disease"/>
            <person name="Earl A.M."/>
            <person name="Van Tyne D."/>
            <person name="Lebreton F."/>
            <person name="Saavedra J.T."/>
            <person name="Gilmore M.S."/>
            <person name="Manson McGuire A."/>
            <person name="Clock S."/>
            <person name="Crupain M."/>
            <person name="Rangan U."/>
            <person name="Young S."/>
            <person name="Abouelleil A."/>
            <person name="Cao P."/>
            <person name="Chapman S.B."/>
            <person name="Griggs A."/>
            <person name="Priest M."/>
            <person name="Shea T."/>
            <person name="Wortman J."/>
            <person name="Nusbaum C."/>
            <person name="Birren B."/>
        </authorList>
    </citation>
    <scope>NUCLEOTIDE SEQUENCE [LARGE SCALE GENOMIC DNA]</scope>
    <source>
        <strain evidence="3 4">88EA1</strain>
    </source>
</reference>
<dbReference type="PANTHER" id="PTHR46558:SF11">
    <property type="entry name" value="HTH-TYPE TRANSCRIPTIONAL REGULATOR XRE"/>
    <property type="match status" value="1"/>
</dbReference>
<dbReference type="EMBL" id="LESJ01000005">
    <property type="protein sequence ID" value="RBT68688.1"/>
    <property type="molecule type" value="Genomic_DNA"/>
</dbReference>
<dbReference type="Proteomes" id="UP000253498">
    <property type="component" value="Unassembled WGS sequence"/>
</dbReference>
<dbReference type="InterPro" id="IPR010982">
    <property type="entry name" value="Lambda_DNA-bd_dom_sf"/>
</dbReference>
<organism evidence="3 4">
    <name type="scientific">Enterococcus hirae</name>
    <dbReference type="NCBI Taxonomy" id="1354"/>
    <lineage>
        <taxon>Bacteria</taxon>
        <taxon>Bacillati</taxon>
        <taxon>Bacillota</taxon>
        <taxon>Bacilli</taxon>
        <taxon>Lactobacillales</taxon>
        <taxon>Enterococcaceae</taxon>
        <taxon>Enterococcus</taxon>
    </lineage>
</organism>
<gene>
    <name evidence="3" type="ORF">EB03_01823</name>
</gene>
<dbReference type="SMART" id="SM00530">
    <property type="entry name" value="HTH_XRE"/>
    <property type="match status" value="1"/>
</dbReference>
<evidence type="ECO:0000313" key="3">
    <source>
        <dbReference type="EMBL" id="RBT68688.1"/>
    </source>
</evidence>
<dbReference type="InterPro" id="IPR001387">
    <property type="entry name" value="Cro/C1-type_HTH"/>
</dbReference>
<dbReference type="GO" id="GO:0003677">
    <property type="term" value="F:DNA binding"/>
    <property type="evidence" value="ECO:0007669"/>
    <property type="project" value="UniProtKB-KW"/>
</dbReference>
<dbReference type="SUPFAM" id="SSF47413">
    <property type="entry name" value="lambda repressor-like DNA-binding domains"/>
    <property type="match status" value="1"/>
</dbReference>
<dbReference type="Pfam" id="PF01381">
    <property type="entry name" value="HTH_3"/>
    <property type="match status" value="1"/>
</dbReference>
<keyword evidence="1" id="KW-0238">DNA-binding</keyword>
<sequence length="70" mass="7944">MMTTFSENLKKLRSESDISQLVLAKEIGTTTRQIQRYESGENEPKLSQAVLLADYFGVSLDYLVGRTDEK</sequence>
<evidence type="ECO:0000256" key="1">
    <source>
        <dbReference type="ARBA" id="ARBA00023125"/>
    </source>
</evidence>
<accession>A0AB37IL38</accession>
<dbReference type="Gene3D" id="1.10.260.40">
    <property type="entry name" value="lambda repressor-like DNA-binding domains"/>
    <property type="match status" value="1"/>
</dbReference>
<proteinExistence type="predicted"/>
<dbReference type="PROSITE" id="PS50943">
    <property type="entry name" value="HTH_CROC1"/>
    <property type="match status" value="1"/>
</dbReference>
<comment type="caution">
    <text evidence="3">The sequence shown here is derived from an EMBL/GenBank/DDBJ whole genome shotgun (WGS) entry which is preliminary data.</text>
</comment>
<dbReference type="CDD" id="cd00093">
    <property type="entry name" value="HTH_XRE"/>
    <property type="match status" value="1"/>
</dbReference>
<dbReference type="AlphaFoldDB" id="A0AB37IL38"/>
<evidence type="ECO:0000259" key="2">
    <source>
        <dbReference type="PROSITE" id="PS50943"/>
    </source>
</evidence>
<protein>
    <recommendedName>
        <fullName evidence="2">HTH cro/C1-type domain-containing protein</fullName>
    </recommendedName>
</protein>
<evidence type="ECO:0000313" key="4">
    <source>
        <dbReference type="Proteomes" id="UP000253498"/>
    </source>
</evidence>
<feature type="domain" description="HTH cro/C1-type" evidence="2">
    <location>
        <begin position="9"/>
        <end position="63"/>
    </location>
</feature>